<proteinExistence type="predicted"/>
<organism evidence="2 3">
    <name type="scientific">Methanoculleus palmolei</name>
    <dbReference type="NCBI Taxonomy" id="72612"/>
    <lineage>
        <taxon>Archaea</taxon>
        <taxon>Methanobacteriati</taxon>
        <taxon>Methanobacteriota</taxon>
        <taxon>Stenosarchaea group</taxon>
        <taxon>Methanomicrobia</taxon>
        <taxon>Methanomicrobiales</taxon>
        <taxon>Methanomicrobiaceae</taxon>
        <taxon>Methanoculleus</taxon>
    </lineage>
</organism>
<name>A0ABD8A7M0_9EURY</name>
<dbReference type="AlphaFoldDB" id="A0ABD8A7M0"/>
<dbReference type="Proteomes" id="UP001626603">
    <property type="component" value="Chromosome"/>
</dbReference>
<keyword evidence="3" id="KW-1185">Reference proteome</keyword>
<dbReference type="EMBL" id="CP137641">
    <property type="protein sequence ID" value="WOX55110.1"/>
    <property type="molecule type" value="Genomic_DNA"/>
</dbReference>
<reference evidence="2 3" key="1">
    <citation type="submission" date="2023-10" db="EMBL/GenBank/DDBJ databases">
        <title>The complete genome sequence of Methanoculleus palmolei DSM 4273.</title>
        <authorList>
            <person name="Lai S.-J."/>
            <person name="You Y.-T."/>
            <person name="Chen S.-C."/>
        </authorList>
    </citation>
    <scope>NUCLEOTIDE SEQUENCE [LARGE SCALE GENOMIC DNA]</scope>
    <source>
        <strain evidence="2 3">DSM 4273</strain>
    </source>
</reference>
<evidence type="ECO:0000313" key="2">
    <source>
        <dbReference type="EMBL" id="WOX55110.1"/>
    </source>
</evidence>
<evidence type="ECO:0000313" key="3">
    <source>
        <dbReference type="Proteomes" id="UP001626603"/>
    </source>
</evidence>
<feature type="compositionally biased region" description="Basic and acidic residues" evidence="1">
    <location>
        <begin position="59"/>
        <end position="74"/>
    </location>
</feature>
<accession>A0ABD8A7M0</accession>
<protein>
    <submittedName>
        <fullName evidence="2">Uncharacterized protein</fullName>
    </submittedName>
</protein>
<sequence length="94" mass="9849">MARSADENLLSETGTTAVAGYEGGLRRLRMNYTVKDGIFTCNLPGGEAIFSVIASGGDSKTDPRENRAALRGRDMTAAPADGGGDEKFCCDSGR</sequence>
<feature type="region of interest" description="Disordered" evidence="1">
    <location>
        <begin position="55"/>
        <end position="84"/>
    </location>
</feature>
<evidence type="ECO:0000256" key="1">
    <source>
        <dbReference type="SAM" id="MobiDB-lite"/>
    </source>
</evidence>
<gene>
    <name evidence="2" type="ORF">R6Y95_06460</name>
</gene>